<dbReference type="AlphaFoldDB" id="A0AAW2EHY4"/>
<feature type="region of interest" description="Disordered" evidence="1">
    <location>
        <begin position="313"/>
        <end position="377"/>
    </location>
</feature>
<organism evidence="2 3">
    <name type="scientific">Cardiocondyla obscurior</name>
    <dbReference type="NCBI Taxonomy" id="286306"/>
    <lineage>
        <taxon>Eukaryota</taxon>
        <taxon>Metazoa</taxon>
        <taxon>Ecdysozoa</taxon>
        <taxon>Arthropoda</taxon>
        <taxon>Hexapoda</taxon>
        <taxon>Insecta</taxon>
        <taxon>Pterygota</taxon>
        <taxon>Neoptera</taxon>
        <taxon>Endopterygota</taxon>
        <taxon>Hymenoptera</taxon>
        <taxon>Apocrita</taxon>
        <taxon>Aculeata</taxon>
        <taxon>Formicoidea</taxon>
        <taxon>Formicidae</taxon>
        <taxon>Myrmicinae</taxon>
        <taxon>Cardiocondyla</taxon>
    </lineage>
</organism>
<proteinExistence type="predicted"/>
<feature type="compositionally biased region" description="Polar residues" evidence="1">
    <location>
        <begin position="313"/>
        <end position="325"/>
    </location>
</feature>
<protein>
    <submittedName>
        <fullName evidence="2">Uncharacterized protein</fullName>
    </submittedName>
</protein>
<dbReference type="EMBL" id="JADYXP020000022">
    <property type="protein sequence ID" value="KAL0102383.1"/>
    <property type="molecule type" value="Genomic_DNA"/>
</dbReference>
<evidence type="ECO:0000313" key="2">
    <source>
        <dbReference type="EMBL" id="KAL0102383.1"/>
    </source>
</evidence>
<keyword evidence="3" id="KW-1185">Reference proteome</keyword>
<gene>
    <name evidence="2" type="ORF">PUN28_017960</name>
</gene>
<dbReference type="Proteomes" id="UP001430953">
    <property type="component" value="Unassembled WGS sequence"/>
</dbReference>
<evidence type="ECO:0000256" key="1">
    <source>
        <dbReference type="SAM" id="MobiDB-lite"/>
    </source>
</evidence>
<evidence type="ECO:0000313" key="3">
    <source>
        <dbReference type="Proteomes" id="UP001430953"/>
    </source>
</evidence>
<reference evidence="2 3" key="1">
    <citation type="submission" date="2023-03" db="EMBL/GenBank/DDBJ databases">
        <title>High recombination rates correlate with genetic variation in Cardiocondyla obscurior ants.</title>
        <authorList>
            <person name="Errbii M."/>
        </authorList>
    </citation>
    <scope>NUCLEOTIDE SEQUENCE [LARGE SCALE GENOMIC DNA]</scope>
    <source>
        <strain evidence="2">Alpha-2009</strain>
        <tissue evidence="2">Whole body</tissue>
    </source>
</reference>
<name>A0AAW2EHY4_9HYME</name>
<comment type="caution">
    <text evidence="2">The sequence shown here is derived from an EMBL/GenBank/DDBJ whole genome shotgun (WGS) entry which is preliminary data.</text>
</comment>
<dbReference type="PANTHER" id="PTHR34239">
    <property type="entry name" value="APPLE DOMAIN-CONTAINING PROTEIN"/>
    <property type="match status" value="1"/>
</dbReference>
<feature type="compositionally biased region" description="Basic residues" evidence="1">
    <location>
        <begin position="351"/>
        <end position="362"/>
    </location>
</feature>
<feature type="compositionally biased region" description="Polar residues" evidence="1">
    <location>
        <begin position="340"/>
        <end position="350"/>
    </location>
</feature>
<dbReference type="PANTHER" id="PTHR34239:SF2">
    <property type="entry name" value="TRANSPOSABLE ELEMENT P TRANSPOSASE_THAP9 CONSERVED DOMAIN-CONTAINING PROTEIN"/>
    <property type="match status" value="1"/>
</dbReference>
<sequence>MGKRHRENKENDLHKRIKRLERLLEENLRGMLTCKRNRNRSANDNSSEASLESVDHEILSEISLQKNVSTQAKKLTPMQDLSGVASEDLQSSLLDAPGSSHQQEDQVLISSPAIALSNPLVSDLQEQITSQSTEKLPSLDAKVLEILGERLEPDRIFSAAIHEDLVVRFLEVARKGLPTKETKLLFKKFPLPNNCINLDLPKLNPEIKICLLESVVKRDVRISEKQQIITASLAAIINLMRFEVADSLNGAIRLLTDLQFNESITRRSLILKNLDSSVKEMLLSTVADEWLFGKGLEEKVKAVKTLESSNLVLKSKPHQQANTDSKNTKRPFRHLAKASQFKTTPNGRKTSSYRRRAKSPRRSARDQFNRRQFKRRS</sequence>
<accession>A0AAW2EHY4</accession>